<dbReference type="Gene3D" id="3.30.465.10">
    <property type="match status" value="1"/>
</dbReference>
<dbReference type="SUPFAM" id="SSF55103">
    <property type="entry name" value="FAD-linked oxidases, C-terminal domain"/>
    <property type="match status" value="1"/>
</dbReference>
<feature type="domain" description="FAD-binding PCMH-type" evidence="3">
    <location>
        <begin position="1"/>
        <end position="187"/>
    </location>
</feature>
<dbReference type="InterPro" id="IPR016169">
    <property type="entry name" value="FAD-bd_PCMH_sub2"/>
</dbReference>
<dbReference type="RefSeq" id="WP_184514592.1">
    <property type="nucleotide sequence ID" value="NZ_JACIJD010000003.1"/>
</dbReference>
<keyword evidence="2" id="KW-0274">FAD</keyword>
<evidence type="ECO:0000259" key="3">
    <source>
        <dbReference type="PROSITE" id="PS51387"/>
    </source>
</evidence>
<dbReference type="AlphaFoldDB" id="A0A840YGP1"/>
<comment type="caution">
    <text evidence="4">The sequence shown here is derived from an EMBL/GenBank/DDBJ whole genome shotgun (WGS) entry which is preliminary data.</text>
</comment>
<organism evidence="4 5">
    <name type="scientific">Muricoccus pecuniae</name>
    <dbReference type="NCBI Taxonomy" id="693023"/>
    <lineage>
        <taxon>Bacteria</taxon>
        <taxon>Pseudomonadati</taxon>
        <taxon>Pseudomonadota</taxon>
        <taxon>Alphaproteobacteria</taxon>
        <taxon>Acetobacterales</taxon>
        <taxon>Roseomonadaceae</taxon>
        <taxon>Muricoccus</taxon>
    </lineage>
</organism>
<reference evidence="4 5" key="1">
    <citation type="submission" date="2020-08" db="EMBL/GenBank/DDBJ databases">
        <title>Genomic Encyclopedia of Type Strains, Phase IV (KMG-IV): sequencing the most valuable type-strain genomes for metagenomic binning, comparative biology and taxonomic classification.</title>
        <authorList>
            <person name="Goeker M."/>
        </authorList>
    </citation>
    <scope>NUCLEOTIDE SEQUENCE [LARGE SCALE GENOMIC DNA]</scope>
    <source>
        <strain evidence="4 5">DSM 25622</strain>
    </source>
</reference>
<dbReference type="InterPro" id="IPR016164">
    <property type="entry name" value="FAD-linked_Oxase-like_C"/>
</dbReference>
<evidence type="ECO:0000313" key="5">
    <source>
        <dbReference type="Proteomes" id="UP000580654"/>
    </source>
</evidence>
<dbReference type="GO" id="GO:0071949">
    <property type="term" value="F:FAD binding"/>
    <property type="evidence" value="ECO:0007669"/>
    <property type="project" value="InterPro"/>
</dbReference>
<accession>A0A840YGP1</accession>
<evidence type="ECO:0000313" key="4">
    <source>
        <dbReference type="EMBL" id="MBB5693034.1"/>
    </source>
</evidence>
<dbReference type="SUPFAM" id="SSF56176">
    <property type="entry name" value="FAD-binding/transporter-associated domain-like"/>
    <property type="match status" value="1"/>
</dbReference>
<protein>
    <submittedName>
        <fullName evidence="4">Glycolate oxidase FAD binding subunit</fullName>
    </submittedName>
</protein>
<keyword evidence="1" id="KW-0285">Flavoprotein</keyword>
<dbReference type="PANTHER" id="PTHR11748:SF103">
    <property type="entry name" value="GLYCOLATE OXIDASE SUBUNIT GLCE"/>
    <property type="match status" value="1"/>
</dbReference>
<dbReference type="InterPro" id="IPR016166">
    <property type="entry name" value="FAD-bd_PCMH"/>
</dbReference>
<dbReference type="PROSITE" id="PS51387">
    <property type="entry name" value="FAD_PCMH"/>
    <property type="match status" value="1"/>
</dbReference>
<dbReference type="InterPro" id="IPR006094">
    <property type="entry name" value="Oxid_FAD_bind_N"/>
</dbReference>
<dbReference type="GO" id="GO:0003824">
    <property type="term" value="F:catalytic activity"/>
    <property type="evidence" value="ECO:0007669"/>
    <property type="project" value="InterPro"/>
</dbReference>
<keyword evidence="5" id="KW-1185">Reference proteome</keyword>
<proteinExistence type="predicted"/>
<evidence type="ECO:0000256" key="2">
    <source>
        <dbReference type="ARBA" id="ARBA00022827"/>
    </source>
</evidence>
<sequence>MSLSGTGVLDLAPRTEEGVATALRNAGAPVAIEGSGTTIGMLRPVQAGRTLSTRLLTGITLYRPQEMVISARAGTTLPEIEAALAEKNQVLVPEPPDLRGLMGVPGAPPPTIGGLVAANLSGPRRITGFALRDAVLGIRFVNGAGEVLRSGGRVHKNVTGLDMCKLLSGSHGTLGVITEVTLKVGPAAERTATLVLPVADAAAGIAALSAGLTSPYGVTGAAMLPAGASAGGVAGPAALLRLEDVEASVTYRMARLRAALPGGTVLEGAESVALWRALRDAAPLAPAQDEAVWRLSVRPSRAPAMVAALRDGIGARVLLDWGGGLVWVAGPASAEAHVAVMAAARAAGGVFTLFRAPDPLRAAVAVLPPEPPALAAISARVKAALDPWGRLNPGRMRAGA</sequence>
<dbReference type="EMBL" id="JACIJD010000003">
    <property type="protein sequence ID" value="MBB5693034.1"/>
    <property type="molecule type" value="Genomic_DNA"/>
</dbReference>
<name>A0A840YGP1_9PROT</name>
<evidence type="ECO:0000256" key="1">
    <source>
        <dbReference type="ARBA" id="ARBA00022630"/>
    </source>
</evidence>
<dbReference type="InterPro" id="IPR036318">
    <property type="entry name" value="FAD-bd_PCMH-like_sf"/>
</dbReference>
<dbReference type="Proteomes" id="UP000580654">
    <property type="component" value="Unassembled WGS sequence"/>
</dbReference>
<dbReference type="PANTHER" id="PTHR11748">
    <property type="entry name" value="D-LACTATE DEHYDROGENASE"/>
    <property type="match status" value="1"/>
</dbReference>
<dbReference type="Pfam" id="PF01565">
    <property type="entry name" value="FAD_binding_4"/>
    <property type="match status" value="1"/>
</dbReference>
<gene>
    <name evidence="4" type="ORF">FHS87_001053</name>
</gene>